<dbReference type="EMBL" id="ABEU02000001">
    <property type="protein sequence ID" value="PNR63476.1"/>
    <property type="molecule type" value="Genomic_DNA"/>
</dbReference>
<evidence type="ECO:0000313" key="3">
    <source>
        <dbReference type="Proteomes" id="UP000006727"/>
    </source>
</evidence>
<reference evidence="1 3" key="2">
    <citation type="journal article" date="2018" name="Plant J.">
        <title>The Physcomitrella patens chromosome-scale assembly reveals moss genome structure and evolution.</title>
        <authorList>
            <person name="Lang D."/>
            <person name="Ullrich K.K."/>
            <person name="Murat F."/>
            <person name="Fuchs J."/>
            <person name="Jenkins J."/>
            <person name="Haas F.B."/>
            <person name="Piednoel M."/>
            <person name="Gundlach H."/>
            <person name="Van Bel M."/>
            <person name="Meyberg R."/>
            <person name="Vives C."/>
            <person name="Morata J."/>
            <person name="Symeonidi A."/>
            <person name="Hiss M."/>
            <person name="Muchero W."/>
            <person name="Kamisugi Y."/>
            <person name="Saleh O."/>
            <person name="Blanc G."/>
            <person name="Decker E.L."/>
            <person name="van Gessel N."/>
            <person name="Grimwood J."/>
            <person name="Hayes R.D."/>
            <person name="Graham S.W."/>
            <person name="Gunter L.E."/>
            <person name="McDaniel S.F."/>
            <person name="Hoernstein S.N.W."/>
            <person name="Larsson A."/>
            <person name="Li F.W."/>
            <person name="Perroud P.F."/>
            <person name="Phillips J."/>
            <person name="Ranjan P."/>
            <person name="Rokshar D.S."/>
            <person name="Rothfels C.J."/>
            <person name="Schneider L."/>
            <person name="Shu S."/>
            <person name="Stevenson D.W."/>
            <person name="Thummler F."/>
            <person name="Tillich M."/>
            <person name="Villarreal Aguilar J.C."/>
            <person name="Widiez T."/>
            <person name="Wong G.K."/>
            <person name="Wymore A."/>
            <person name="Zhang Y."/>
            <person name="Zimmer A.D."/>
            <person name="Quatrano R.S."/>
            <person name="Mayer K.F.X."/>
            <person name="Goodstein D."/>
            <person name="Casacuberta J.M."/>
            <person name="Vandepoele K."/>
            <person name="Reski R."/>
            <person name="Cuming A.C."/>
            <person name="Tuskan G.A."/>
            <person name="Maumus F."/>
            <person name="Salse J."/>
            <person name="Schmutz J."/>
            <person name="Rensing S.A."/>
        </authorList>
    </citation>
    <scope>NUCLEOTIDE SEQUENCE [LARGE SCALE GENOMIC DNA]</scope>
    <source>
        <strain evidence="2 3">cv. Gransden 2004</strain>
    </source>
</reference>
<accession>A0A2K1LBR9</accession>
<dbReference type="AlphaFoldDB" id="A0A2K1LBR9"/>
<reference evidence="2" key="3">
    <citation type="submission" date="2020-12" db="UniProtKB">
        <authorList>
            <consortium name="EnsemblPlants"/>
        </authorList>
    </citation>
    <scope>IDENTIFICATION</scope>
</reference>
<evidence type="ECO:0000313" key="1">
    <source>
        <dbReference type="EMBL" id="PNR63476.1"/>
    </source>
</evidence>
<dbReference type="Proteomes" id="UP000006727">
    <property type="component" value="Chromosome 1"/>
</dbReference>
<gene>
    <name evidence="1" type="ORF">PHYPA_001902</name>
</gene>
<organism evidence="1">
    <name type="scientific">Physcomitrium patens</name>
    <name type="common">Spreading-leaved earth moss</name>
    <name type="synonym">Physcomitrella patens</name>
    <dbReference type="NCBI Taxonomy" id="3218"/>
    <lineage>
        <taxon>Eukaryota</taxon>
        <taxon>Viridiplantae</taxon>
        <taxon>Streptophyta</taxon>
        <taxon>Embryophyta</taxon>
        <taxon>Bryophyta</taxon>
        <taxon>Bryophytina</taxon>
        <taxon>Bryopsida</taxon>
        <taxon>Funariidae</taxon>
        <taxon>Funariales</taxon>
        <taxon>Funariaceae</taxon>
        <taxon>Physcomitrium</taxon>
    </lineage>
</organism>
<keyword evidence="3" id="KW-1185">Reference proteome</keyword>
<reference evidence="1 3" key="1">
    <citation type="journal article" date="2008" name="Science">
        <title>The Physcomitrella genome reveals evolutionary insights into the conquest of land by plants.</title>
        <authorList>
            <person name="Rensing S."/>
            <person name="Lang D."/>
            <person name="Zimmer A."/>
            <person name="Terry A."/>
            <person name="Salamov A."/>
            <person name="Shapiro H."/>
            <person name="Nishiyama T."/>
            <person name="Perroud P.-F."/>
            <person name="Lindquist E."/>
            <person name="Kamisugi Y."/>
            <person name="Tanahashi T."/>
            <person name="Sakakibara K."/>
            <person name="Fujita T."/>
            <person name="Oishi K."/>
            <person name="Shin-I T."/>
            <person name="Kuroki Y."/>
            <person name="Toyoda A."/>
            <person name="Suzuki Y."/>
            <person name="Hashimoto A."/>
            <person name="Yamaguchi K."/>
            <person name="Sugano A."/>
            <person name="Kohara Y."/>
            <person name="Fujiyama A."/>
            <person name="Anterola A."/>
            <person name="Aoki S."/>
            <person name="Ashton N."/>
            <person name="Barbazuk W.B."/>
            <person name="Barker E."/>
            <person name="Bennetzen J."/>
            <person name="Bezanilla M."/>
            <person name="Blankenship R."/>
            <person name="Cho S.H."/>
            <person name="Dutcher S."/>
            <person name="Estelle M."/>
            <person name="Fawcett J.A."/>
            <person name="Gundlach H."/>
            <person name="Hanada K."/>
            <person name="Heyl A."/>
            <person name="Hicks K.A."/>
            <person name="Hugh J."/>
            <person name="Lohr M."/>
            <person name="Mayer K."/>
            <person name="Melkozernov A."/>
            <person name="Murata T."/>
            <person name="Nelson D."/>
            <person name="Pils B."/>
            <person name="Prigge M."/>
            <person name="Reiss B."/>
            <person name="Renner T."/>
            <person name="Rombauts S."/>
            <person name="Rushton P."/>
            <person name="Sanderfoot A."/>
            <person name="Schween G."/>
            <person name="Shiu S.-H."/>
            <person name="Stueber K."/>
            <person name="Theodoulou F.L."/>
            <person name="Tu H."/>
            <person name="Van de Peer Y."/>
            <person name="Verrier P.J."/>
            <person name="Waters E."/>
            <person name="Wood A."/>
            <person name="Yang L."/>
            <person name="Cove D."/>
            <person name="Cuming A."/>
            <person name="Hasebe M."/>
            <person name="Lucas S."/>
            <person name="Mishler D.B."/>
            <person name="Reski R."/>
            <person name="Grigoriev I."/>
            <person name="Quatrano R.S."/>
            <person name="Boore J.L."/>
        </authorList>
    </citation>
    <scope>NUCLEOTIDE SEQUENCE [LARGE SCALE GENOMIC DNA]</scope>
    <source>
        <strain evidence="2 3">cv. Gransden 2004</strain>
    </source>
</reference>
<sequence>MILLLQNNCWCCHWYQVHYYSDLQGSRFKIAAGFCWKTIITHSVILLFKWITNIEQADGVNFQVASRNILR</sequence>
<dbReference type="Gramene" id="Pp3c1_41173V3.1">
    <property type="protein sequence ID" value="PAC:32967412.CDS.1"/>
    <property type="gene ID" value="Pp3c1_41173"/>
</dbReference>
<dbReference type="InParanoid" id="A0A2K1LBR9"/>
<name>A0A2K1LBR9_PHYPA</name>
<dbReference type="EnsemblPlants" id="Pp3c1_41173V3.1">
    <property type="protein sequence ID" value="PAC:32967412.CDS.1"/>
    <property type="gene ID" value="Pp3c1_41173"/>
</dbReference>
<protein>
    <submittedName>
        <fullName evidence="1 2">Uncharacterized protein</fullName>
    </submittedName>
</protein>
<proteinExistence type="predicted"/>
<evidence type="ECO:0000313" key="2">
    <source>
        <dbReference type="EnsemblPlants" id="PAC:32967412.CDS.1"/>
    </source>
</evidence>